<dbReference type="InterPro" id="IPR011051">
    <property type="entry name" value="RmlC_Cupin_sf"/>
</dbReference>
<dbReference type="InterPro" id="IPR013096">
    <property type="entry name" value="Cupin_2"/>
</dbReference>
<evidence type="ECO:0000313" key="3">
    <source>
        <dbReference type="Proteomes" id="UP000522163"/>
    </source>
</evidence>
<accession>A0A7W9SE31</accession>
<evidence type="ECO:0000259" key="1">
    <source>
        <dbReference type="Pfam" id="PF07883"/>
    </source>
</evidence>
<dbReference type="Proteomes" id="UP000522163">
    <property type="component" value="Unassembled WGS sequence"/>
</dbReference>
<keyword evidence="2" id="KW-0223">Dioxygenase</keyword>
<dbReference type="PANTHER" id="PTHR37694">
    <property type="entry name" value="SLR8022 PROTEIN"/>
    <property type="match status" value="1"/>
</dbReference>
<keyword evidence="2" id="KW-0560">Oxidoreductase</keyword>
<protein>
    <submittedName>
        <fullName evidence="2">Quercetin dioxygenase-like cupin family protein</fullName>
    </submittedName>
</protein>
<gene>
    <name evidence="2" type="ORF">HNQ46_000440</name>
</gene>
<sequence>MKEKVGEVFSIARENPPVRGCTVSKQIHSRENAVIYFSMAERTDISAELYPYHKLLFVAEGEIEVYGTGEGKFLSKGQAILTPVEKPVGIRSEKGAVYTEISIRREDFMNEAVKAGEVFRLADLLPYQEGKIVNMDLMHNEKMKFVLMSFSEGTGLSEHAAPGEAMVFALEGEAVIQYEGVDHVIHAGEEFHFAKAGRHAVTAKGNFKMALLISLA</sequence>
<dbReference type="SUPFAM" id="SSF51182">
    <property type="entry name" value="RmlC-like cupins"/>
    <property type="match status" value="2"/>
</dbReference>
<dbReference type="Gene3D" id="2.60.120.10">
    <property type="entry name" value="Jelly Rolls"/>
    <property type="match status" value="2"/>
</dbReference>
<proteinExistence type="predicted"/>
<evidence type="ECO:0000313" key="2">
    <source>
        <dbReference type="EMBL" id="MBB6040477.1"/>
    </source>
</evidence>
<dbReference type="GeneID" id="85014005"/>
<dbReference type="EMBL" id="JACHHH010000002">
    <property type="protein sequence ID" value="MBB6040477.1"/>
    <property type="molecule type" value="Genomic_DNA"/>
</dbReference>
<organism evidence="2 3">
    <name type="scientific">Oribacterium sinus</name>
    <dbReference type="NCBI Taxonomy" id="237576"/>
    <lineage>
        <taxon>Bacteria</taxon>
        <taxon>Bacillati</taxon>
        <taxon>Bacillota</taxon>
        <taxon>Clostridia</taxon>
        <taxon>Lachnospirales</taxon>
        <taxon>Lachnospiraceae</taxon>
        <taxon>Oribacterium</taxon>
    </lineage>
</organism>
<name>A0A7W9SE31_9FIRM</name>
<comment type="caution">
    <text evidence="2">The sequence shown here is derived from an EMBL/GenBank/DDBJ whole genome shotgun (WGS) entry which is preliminary data.</text>
</comment>
<feature type="domain" description="Cupin type-2" evidence="1">
    <location>
        <begin position="147"/>
        <end position="212"/>
    </location>
</feature>
<dbReference type="CDD" id="cd02230">
    <property type="entry name" value="cupin_HP0902-like"/>
    <property type="match status" value="1"/>
</dbReference>
<dbReference type="Pfam" id="PF07883">
    <property type="entry name" value="Cupin_2"/>
    <property type="match status" value="1"/>
</dbReference>
<reference evidence="2 3" key="1">
    <citation type="submission" date="2020-08" db="EMBL/GenBank/DDBJ databases">
        <title>Genomic Encyclopedia of Type Strains, Phase IV (KMG-IV): sequencing the most valuable type-strain genomes for metagenomic binning, comparative biology and taxonomic classification.</title>
        <authorList>
            <person name="Goeker M."/>
        </authorList>
    </citation>
    <scope>NUCLEOTIDE SEQUENCE [LARGE SCALE GENOMIC DNA]</scope>
    <source>
        <strain evidence="2 3">DSM 17245</strain>
    </source>
</reference>
<dbReference type="GO" id="GO:0051213">
    <property type="term" value="F:dioxygenase activity"/>
    <property type="evidence" value="ECO:0007669"/>
    <property type="project" value="UniProtKB-KW"/>
</dbReference>
<dbReference type="AlphaFoldDB" id="A0A7W9SE31"/>
<dbReference type="PANTHER" id="PTHR37694:SF1">
    <property type="entry name" value="SLR8022 PROTEIN"/>
    <property type="match status" value="1"/>
</dbReference>
<dbReference type="RefSeq" id="WP_183682412.1">
    <property type="nucleotide sequence ID" value="NZ_JACHHH010000002.1"/>
</dbReference>
<dbReference type="InterPro" id="IPR014710">
    <property type="entry name" value="RmlC-like_jellyroll"/>
</dbReference>